<organism evidence="2 3">
    <name type="scientific">Ornithinibacillus hominis</name>
    <dbReference type="NCBI Taxonomy" id="2763055"/>
    <lineage>
        <taxon>Bacteria</taxon>
        <taxon>Bacillati</taxon>
        <taxon>Bacillota</taxon>
        <taxon>Bacilli</taxon>
        <taxon>Bacillales</taxon>
        <taxon>Bacillaceae</taxon>
        <taxon>Ornithinibacillus</taxon>
    </lineage>
</organism>
<reference evidence="2" key="1">
    <citation type="submission" date="2020-08" db="EMBL/GenBank/DDBJ databases">
        <title>Genome public.</title>
        <authorList>
            <person name="Liu C."/>
            <person name="Sun Q."/>
        </authorList>
    </citation>
    <scope>NUCLEOTIDE SEQUENCE</scope>
    <source>
        <strain evidence="2">BX22</strain>
    </source>
</reference>
<dbReference type="RefSeq" id="WP_186869462.1">
    <property type="nucleotide sequence ID" value="NZ_JACOOL010000005.1"/>
</dbReference>
<dbReference type="AlphaFoldDB" id="A0A923L5E2"/>
<dbReference type="Proteomes" id="UP000637359">
    <property type="component" value="Unassembled WGS sequence"/>
</dbReference>
<keyword evidence="1" id="KW-1133">Transmembrane helix</keyword>
<keyword evidence="1" id="KW-0812">Transmembrane</keyword>
<proteinExistence type="predicted"/>
<gene>
    <name evidence="2" type="ORF">H8S33_07955</name>
</gene>
<keyword evidence="1" id="KW-0472">Membrane</keyword>
<feature type="transmembrane region" description="Helical" evidence="1">
    <location>
        <begin position="145"/>
        <end position="164"/>
    </location>
</feature>
<keyword evidence="3" id="KW-1185">Reference proteome</keyword>
<sequence>MISLNTFIYLLVGLGNFILFLWGISLARKYGFLTFANVILLVLLGLVYDNVMIALGKYIGEGHTLESLNLLRYWLHTFITPTLILFAWNTYYRTGLPTAKKTGWKVLAAILTIGLILYESLTTLVGLELRPNWKNGVLTYEGSGSALMVIIITIVIGVVGFILWKKFHFPWLFIGTLSMVLGGILAGWLHSFPIMNILELLFMASILMTKQFQDRNQLAENDSAANKQRGKP</sequence>
<evidence type="ECO:0000313" key="3">
    <source>
        <dbReference type="Proteomes" id="UP000637359"/>
    </source>
</evidence>
<name>A0A923L5E2_9BACI</name>
<feature type="transmembrane region" description="Helical" evidence="1">
    <location>
        <begin position="31"/>
        <end position="53"/>
    </location>
</feature>
<feature type="transmembrane region" description="Helical" evidence="1">
    <location>
        <begin position="171"/>
        <end position="188"/>
    </location>
</feature>
<accession>A0A923L5E2</accession>
<comment type="caution">
    <text evidence="2">The sequence shown here is derived from an EMBL/GenBank/DDBJ whole genome shotgun (WGS) entry which is preliminary data.</text>
</comment>
<dbReference type="EMBL" id="JACOOL010000005">
    <property type="protein sequence ID" value="MBC5636746.1"/>
    <property type="molecule type" value="Genomic_DNA"/>
</dbReference>
<protein>
    <submittedName>
        <fullName evidence="2">Uncharacterized protein</fullName>
    </submittedName>
</protein>
<evidence type="ECO:0000313" key="2">
    <source>
        <dbReference type="EMBL" id="MBC5636746.1"/>
    </source>
</evidence>
<evidence type="ECO:0000256" key="1">
    <source>
        <dbReference type="SAM" id="Phobius"/>
    </source>
</evidence>
<feature type="transmembrane region" description="Helical" evidence="1">
    <location>
        <begin position="104"/>
        <end position="125"/>
    </location>
</feature>
<feature type="transmembrane region" description="Helical" evidence="1">
    <location>
        <begin position="73"/>
        <end position="92"/>
    </location>
</feature>
<feature type="transmembrane region" description="Helical" evidence="1">
    <location>
        <begin position="6"/>
        <end position="24"/>
    </location>
</feature>